<accession>A0A3R9JX69</accession>
<dbReference type="EMBL" id="RJNW01000005">
    <property type="protein sequence ID" value="RSI85860.1"/>
    <property type="molecule type" value="Genomic_DNA"/>
</dbReference>
<gene>
    <name evidence="2" type="ORF">D8849_07975</name>
</gene>
<dbReference type="AlphaFoldDB" id="A0A3R9JX69"/>
<comment type="caution">
    <text evidence="2">The sequence shown here is derived from an EMBL/GenBank/DDBJ whole genome shotgun (WGS) entry which is preliminary data.</text>
</comment>
<evidence type="ECO:0000259" key="1">
    <source>
        <dbReference type="Pfam" id="PF24843"/>
    </source>
</evidence>
<dbReference type="RefSeq" id="WP_125386733.1">
    <property type="nucleotide sequence ID" value="NZ_RJNW01000005.1"/>
</dbReference>
<dbReference type="InterPro" id="IPR056137">
    <property type="entry name" value="DUF7720"/>
</dbReference>
<dbReference type="Pfam" id="PF24843">
    <property type="entry name" value="DUF7720"/>
    <property type="match status" value="1"/>
</dbReference>
<organism evidence="2 3">
    <name type="scientific">Streptococcus mitis</name>
    <dbReference type="NCBI Taxonomy" id="28037"/>
    <lineage>
        <taxon>Bacteria</taxon>
        <taxon>Bacillati</taxon>
        <taxon>Bacillota</taxon>
        <taxon>Bacilli</taxon>
        <taxon>Lactobacillales</taxon>
        <taxon>Streptococcaceae</taxon>
        <taxon>Streptococcus</taxon>
        <taxon>Streptococcus mitis group</taxon>
    </lineage>
</organism>
<feature type="domain" description="DUF7720" evidence="1">
    <location>
        <begin position="1"/>
        <end position="81"/>
    </location>
</feature>
<evidence type="ECO:0000313" key="2">
    <source>
        <dbReference type="EMBL" id="RSI85860.1"/>
    </source>
</evidence>
<proteinExistence type="predicted"/>
<protein>
    <recommendedName>
        <fullName evidence="1">DUF7720 domain-containing protein</fullName>
    </recommendedName>
</protein>
<sequence>MNILNIEFTSTEETKLGFEHWVEVTYSVPILKNVYKVKLLLLLDFNAEDKDLLDYLVSTWKYRDLVLHSVQMHEKEKNSMKFI</sequence>
<evidence type="ECO:0000313" key="3">
    <source>
        <dbReference type="Proteomes" id="UP000278063"/>
    </source>
</evidence>
<dbReference type="Proteomes" id="UP000278063">
    <property type="component" value="Unassembled WGS sequence"/>
</dbReference>
<reference evidence="2 3" key="1">
    <citation type="submission" date="2018-11" db="EMBL/GenBank/DDBJ databases">
        <title>Species Designations Belie Phenotypic and Genotypic Heterogeneity in Oral Streptococci.</title>
        <authorList>
            <person name="Velsko I."/>
        </authorList>
    </citation>
    <scope>NUCLEOTIDE SEQUENCE [LARGE SCALE GENOMIC DNA]</scope>
    <source>
        <strain evidence="2 3">KLC01</strain>
    </source>
</reference>
<name>A0A3R9JX69_STRMT</name>